<dbReference type="OrthoDB" id="9805628at2"/>
<dbReference type="InterPro" id="IPR001544">
    <property type="entry name" value="Aminotrans_IV"/>
</dbReference>
<evidence type="ECO:0000256" key="3">
    <source>
        <dbReference type="ARBA" id="ARBA00011738"/>
    </source>
</evidence>
<evidence type="ECO:0000256" key="7">
    <source>
        <dbReference type="ARBA" id="ARBA00022679"/>
    </source>
</evidence>
<comment type="subunit">
    <text evidence="3">Homodimer.</text>
</comment>
<gene>
    <name evidence="13" type="ORF">SAMN05444392_101784</name>
</gene>
<keyword evidence="7" id="KW-0808">Transferase</keyword>
<dbReference type="Gene3D" id="3.30.470.10">
    <property type="match status" value="1"/>
</dbReference>
<comment type="catalytic activity">
    <reaction evidence="9 12">
        <text>D-alanine + 2-oxoglutarate = D-glutamate + pyruvate</text>
        <dbReference type="Rhea" id="RHEA:15869"/>
        <dbReference type="ChEBI" id="CHEBI:15361"/>
        <dbReference type="ChEBI" id="CHEBI:16810"/>
        <dbReference type="ChEBI" id="CHEBI:29986"/>
        <dbReference type="ChEBI" id="CHEBI:57416"/>
        <dbReference type="EC" id="2.6.1.21"/>
    </reaction>
</comment>
<dbReference type="InterPro" id="IPR050571">
    <property type="entry name" value="Class-IV_PLP-Dep_Aminotrnsfr"/>
</dbReference>
<comment type="cofactor">
    <cofactor evidence="1 11">
        <name>pyridoxal 5'-phosphate</name>
        <dbReference type="ChEBI" id="CHEBI:597326"/>
    </cofactor>
</comment>
<evidence type="ECO:0000256" key="12">
    <source>
        <dbReference type="RuleBase" id="RU004520"/>
    </source>
</evidence>
<evidence type="ECO:0000256" key="4">
    <source>
        <dbReference type="ARBA" id="ARBA00012874"/>
    </source>
</evidence>
<name>A0A1M4U3D4_9BACL</name>
<dbReference type="RefSeq" id="WP_073152254.1">
    <property type="nucleotide sequence ID" value="NZ_FQVL01000001.1"/>
</dbReference>
<dbReference type="PANTHER" id="PTHR42743:SF10">
    <property type="entry name" value="D-ALANINE AMINOTRANSFERASE"/>
    <property type="match status" value="1"/>
</dbReference>
<dbReference type="GO" id="GO:0005829">
    <property type="term" value="C:cytosol"/>
    <property type="evidence" value="ECO:0007669"/>
    <property type="project" value="TreeGrafter"/>
</dbReference>
<dbReference type="NCBIfam" id="NF005209">
    <property type="entry name" value="PRK06680.1"/>
    <property type="match status" value="1"/>
</dbReference>
<dbReference type="GO" id="GO:0047810">
    <property type="term" value="F:D-alanine-2-oxoglutarate aminotransferase activity"/>
    <property type="evidence" value="ECO:0007669"/>
    <property type="project" value="UniProtKB-EC"/>
</dbReference>
<dbReference type="GO" id="GO:0008652">
    <property type="term" value="P:amino acid biosynthetic process"/>
    <property type="evidence" value="ECO:0007669"/>
    <property type="project" value="UniProtKB-ARBA"/>
</dbReference>
<dbReference type="AlphaFoldDB" id="A0A1M4U3D4"/>
<keyword evidence="14" id="KW-1185">Reference proteome</keyword>
<dbReference type="InterPro" id="IPR018300">
    <property type="entry name" value="Aminotrans_IV_CS"/>
</dbReference>
<dbReference type="FunFam" id="3.20.10.10:FF:000002">
    <property type="entry name" value="D-alanine aminotransferase"/>
    <property type="match status" value="1"/>
</dbReference>
<accession>A0A1M4U3D4</accession>
<evidence type="ECO:0000256" key="9">
    <source>
        <dbReference type="ARBA" id="ARBA00047911"/>
    </source>
</evidence>
<keyword evidence="8 11" id="KW-0663">Pyridoxal phosphate</keyword>
<dbReference type="GO" id="GO:0046416">
    <property type="term" value="P:D-amino acid metabolic process"/>
    <property type="evidence" value="ECO:0007669"/>
    <property type="project" value="InterPro"/>
</dbReference>
<dbReference type="InterPro" id="IPR043131">
    <property type="entry name" value="BCAT-like_N"/>
</dbReference>
<evidence type="ECO:0000256" key="2">
    <source>
        <dbReference type="ARBA" id="ARBA00009320"/>
    </source>
</evidence>
<evidence type="ECO:0000256" key="6">
    <source>
        <dbReference type="ARBA" id="ARBA00022576"/>
    </source>
</evidence>
<dbReference type="InterPro" id="IPR005784">
    <property type="entry name" value="D_amino_transT"/>
</dbReference>
<dbReference type="Pfam" id="PF01063">
    <property type="entry name" value="Aminotran_4"/>
    <property type="match status" value="1"/>
</dbReference>
<comment type="function">
    <text evidence="12">Acts on the D-isomers of alanine, leucine, aspartate, glutamate, aminobutyrate, norvaline and asparagine. The enzyme transfers an amino group from a substrate D-amino acid to the pyridoxal phosphate cofactor to form pyridoxamine and an alpha-keto acid in the first half-reaction.</text>
</comment>
<dbReference type="STRING" id="112248.SAMN05444392_101784"/>
<organism evidence="13 14">
    <name type="scientific">Seinonella peptonophila</name>
    <dbReference type="NCBI Taxonomy" id="112248"/>
    <lineage>
        <taxon>Bacteria</taxon>
        <taxon>Bacillati</taxon>
        <taxon>Bacillota</taxon>
        <taxon>Bacilli</taxon>
        <taxon>Bacillales</taxon>
        <taxon>Thermoactinomycetaceae</taxon>
        <taxon>Seinonella</taxon>
    </lineage>
</organism>
<dbReference type="NCBIfam" id="TIGR01121">
    <property type="entry name" value="D_amino_aminoT"/>
    <property type="match status" value="1"/>
</dbReference>
<dbReference type="CDD" id="cd01558">
    <property type="entry name" value="D-AAT_like"/>
    <property type="match status" value="1"/>
</dbReference>
<evidence type="ECO:0000313" key="14">
    <source>
        <dbReference type="Proteomes" id="UP000184476"/>
    </source>
</evidence>
<dbReference type="GO" id="GO:0030170">
    <property type="term" value="F:pyridoxal phosphate binding"/>
    <property type="evidence" value="ECO:0007669"/>
    <property type="project" value="InterPro"/>
</dbReference>
<evidence type="ECO:0000256" key="5">
    <source>
        <dbReference type="ARBA" id="ARBA00021779"/>
    </source>
</evidence>
<evidence type="ECO:0000313" key="13">
    <source>
        <dbReference type="EMBL" id="SHE51146.1"/>
    </source>
</evidence>
<dbReference type="InterPro" id="IPR036038">
    <property type="entry name" value="Aminotransferase-like"/>
</dbReference>
<dbReference type="SUPFAM" id="SSF56752">
    <property type="entry name" value="D-aminoacid aminotransferase-like PLP-dependent enzymes"/>
    <property type="match status" value="1"/>
</dbReference>
<evidence type="ECO:0000256" key="1">
    <source>
        <dbReference type="ARBA" id="ARBA00001933"/>
    </source>
</evidence>
<reference evidence="13 14" key="1">
    <citation type="submission" date="2016-11" db="EMBL/GenBank/DDBJ databases">
        <authorList>
            <person name="Jaros S."/>
            <person name="Januszkiewicz K."/>
            <person name="Wedrychowicz H."/>
        </authorList>
    </citation>
    <scope>NUCLEOTIDE SEQUENCE [LARGE SCALE GENOMIC DNA]</scope>
    <source>
        <strain evidence="13 14">DSM 44666</strain>
    </source>
</reference>
<dbReference type="GO" id="GO:0046394">
    <property type="term" value="P:carboxylic acid biosynthetic process"/>
    <property type="evidence" value="ECO:0007669"/>
    <property type="project" value="UniProtKB-ARBA"/>
</dbReference>
<evidence type="ECO:0000256" key="10">
    <source>
        <dbReference type="RuleBase" id="RU004106"/>
    </source>
</evidence>
<dbReference type="Gene3D" id="3.20.10.10">
    <property type="entry name" value="D-amino Acid Aminotransferase, subunit A, domain 2"/>
    <property type="match status" value="1"/>
</dbReference>
<dbReference type="EC" id="2.6.1.21" evidence="4 12"/>
<dbReference type="PANTHER" id="PTHR42743">
    <property type="entry name" value="AMINO-ACID AMINOTRANSFERASE"/>
    <property type="match status" value="1"/>
</dbReference>
<evidence type="ECO:0000256" key="8">
    <source>
        <dbReference type="ARBA" id="ARBA00022898"/>
    </source>
</evidence>
<keyword evidence="6" id="KW-0032">Aminotransferase</keyword>
<dbReference type="Proteomes" id="UP000184476">
    <property type="component" value="Unassembled WGS sequence"/>
</dbReference>
<dbReference type="PROSITE" id="PS00770">
    <property type="entry name" value="AA_TRANSFER_CLASS_4"/>
    <property type="match status" value="1"/>
</dbReference>
<proteinExistence type="inferred from homology"/>
<comment type="similarity">
    <text evidence="2 10">Belongs to the class-IV pyridoxal-phosphate-dependent aminotransferase family.</text>
</comment>
<protein>
    <recommendedName>
        <fullName evidence="5 12">D-alanine aminotransferase</fullName>
        <ecNumber evidence="4 12">2.6.1.21</ecNumber>
    </recommendedName>
</protein>
<evidence type="ECO:0000256" key="11">
    <source>
        <dbReference type="RuleBase" id="RU004516"/>
    </source>
</evidence>
<sequence length="275" mass="31351">MILYRDQLVERTEIHIDIEDRGYQFGDGVYEVIRVYHQQPFYLDAHLERLKRSAEAIEINLPYGFNQLKVKLAELVAQNQLVQGNVYLQVTRGVASRTHHFPVKSEPILVAYTQQNDRPIQALNKGVHTVTTEDIRWLRCDIKSLNLLGAVLAKQKAVQQHAHEAILVREGVVTEGSSTNLFIVENGQLLTHPANHLILHGITRQIVISIAEDLQIPVKETHFSKEQLYQADECFITSTTMEVCPVIQVDDREIGRGQPGKITRKLQNAFYQLIS</sequence>
<dbReference type="InterPro" id="IPR043132">
    <property type="entry name" value="BCAT-like_C"/>
</dbReference>
<dbReference type="EMBL" id="FQVL01000001">
    <property type="protein sequence ID" value="SHE51146.1"/>
    <property type="molecule type" value="Genomic_DNA"/>
</dbReference>